<keyword evidence="2" id="KW-1185">Reference proteome</keyword>
<sequence length="69" mass="7546">MNTMSSASLCAIEGIGSLPLKSLDTQMSTKQVRLKPYMSSSRRTSSNTIRGITTSTQIVQKMSNFDLSQ</sequence>
<dbReference type="Proteomes" id="UP000053331">
    <property type="component" value="Unassembled WGS sequence"/>
</dbReference>
<proteinExistence type="predicted"/>
<accession>A0A081EXG3</accession>
<comment type="caution">
    <text evidence="1">The sequence shown here is derived from an EMBL/GenBank/DDBJ whole genome shotgun (WGS) entry which is preliminary data.</text>
</comment>
<gene>
    <name evidence="1" type="ORF">FK85_07345</name>
</gene>
<dbReference type="AlphaFoldDB" id="A0A081EXG3"/>
<reference evidence="1 2" key="1">
    <citation type="journal article" date="2015" name="Genome Announc.">
        <title>Draft genome sequence of a Halorubrum H3 strain isolated from the burlinskoye salt lake (Altai Krai, Russia).</title>
        <authorList>
            <person name="Rozanov A.S."/>
            <person name="Bryanskaya A.V."/>
            <person name="Malup T.K."/>
            <person name="Kotenko A.V."/>
            <person name="Peltek S.E."/>
        </authorList>
    </citation>
    <scope>NUCLEOTIDE SEQUENCE [LARGE SCALE GENOMIC DNA]</scope>
    <source>
        <strain evidence="1 2">H3</strain>
    </source>
</reference>
<dbReference type="EMBL" id="JNFH02000008">
    <property type="protein sequence ID" value="KDS92101.1"/>
    <property type="molecule type" value="Genomic_DNA"/>
</dbReference>
<evidence type="ECO:0000313" key="2">
    <source>
        <dbReference type="Proteomes" id="UP000053331"/>
    </source>
</evidence>
<protein>
    <submittedName>
        <fullName evidence="1">Uncharacterized protein</fullName>
    </submittedName>
</protein>
<name>A0A081EXG3_9EURY</name>
<evidence type="ECO:0000313" key="1">
    <source>
        <dbReference type="EMBL" id="KDS92101.1"/>
    </source>
</evidence>
<organism evidence="1 2">
    <name type="scientific">Halorubrum saccharovorum</name>
    <dbReference type="NCBI Taxonomy" id="2248"/>
    <lineage>
        <taxon>Archaea</taxon>
        <taxon>Methanobacteriati</taxon>
        <taxon>Methanobacteriota</taxon>
        <taxon>Stenosarchaea group</taxon>
        <taxon>Halobacteria</taxon>
        <taxon>Halobacteriales</taxon>
        <taxon>Haloferacaceae</taxon>
        <taxon>Halorubrum</taxon>
    </lineage>
</organism>